<dbReference type="Gene3D" id="3.40.50.150">
    <property type="entry name" value="Vaccinia Virus protein VP39"/>
    <property type="match status" value="1"/>
</dbReference>
<name>A0A3B6U423_WHEAT</name>
<evidence type="ECO:0008006" key="5">
    <source>
        <dbReference type="Google" id="ProtNLM"/>
    </source>
</evidence>
<keyword evidence="4" id="KW-1185">Reference proteome</keyword>
<dbReference type="Gramene" id="TraesCSU02G212600.1">
    <property type="protein sequence ID" value="TraesCSU02G212600.1"/>
    <property type="gene ID" value="TraesCSU02G212600"/>
</dbReference>
<dbReference type="PANTHER" id="PTHR31009">
    <property type="entry name" value="S-ADENOSYL-L-METHIONINE:CARBOXYL METHYLTRANSFERASE FAMILY PROTEIN"/>
    <property type="match status" value="1"/>
</dbReference>
<organism evidence="3">
    <name type="scientific">Triticum aestivum</name>
    <name type="common">Wheat</name>
    <dbReference type="NCBI Taxonomy" id="4565"/>
    <lineage>
        <taxon>Eukaryota</taxon>
        <taxon>Viridiplantae</taxon>
        <taxon>Streptophyta</taxon>
        <taxon>Embryophyta</taxon>
        <taxon>Tracheophyta</taxon>
        <taxon>Spermatophyta</taxon>
        <taxon>Magnoliopsida</taxon>
        <taxon>Liliopsida</taxon>
        <taxon>Poales</taxon>
        <taxon>Poaceae</taxon>
        <taxon>BOP clade</taxon>
        <taxon>Pooideae</taxon>
        <taxon>Triticodae</taxon>
        <taxon>Triticeae</taxon>
        <taxon>Triticinae</taxon>
        <taxon>Triticum</taxon>
    </lineage>
</organism>
<dbReference type="OMA" id="KAVADCC"/>
<dbReference type="Pfam" id="PF03492">
    <property type="entry name" value="Methyltransf_7"/>
    <property type="match status" value="1"/>
</dbReference>
<accession>A0A3B6U423</accession>
<dbReference type="InterPro" id="IPR005299">
    <property type="entry name" value="MeTrfase_7"/>
</dbReference>
<dbReference type="SUPFAM" id="SSF53335">
    <property type="entry name" value="S-adenosyl-L-methionine-dependent methyltransferases"/>
    <property type="match status" value="1"/>
</dbReference>
<dbReference type="GO" id="GO:0008757">
    <property type="term" value="F:S-adenosylmethionine-dependent methyltransferase activity"/>
    <property type="evidence" value="ECO:0000318"/>
    <property type="project" value="GO_Central"/>
</dbReference>
<evidence type="ECO:0000256" key="2">
    <source>
        <dbReference type="ARBA" id="ARBA00022842"/>
    </source>
</evidence>
<reference evidence="3" key="1">
    <citation type="submission" date="2018-08" db="EMBL/GenBank/DDBJ databases">
        <authorList>
            <person name="Rossello M."/>
        </authorList>
    </citation>
    <scope>NUCLEOTIDE SEQUENCE [LARGE SCALE GENOMIC DNA]</scope>
    <source>
        <strain evidence="3">cv. Chinese Spring</strain>
    </source>
</reference>
<keyword evidence="2" id="KW-0460">Magnesium</keyword>
<evidence type="ECO:0000256" key="1">
    <source>
        <dbReference type="ARBA" id="ARBA00022723"/>
    </source>
</evidence>
<dbReference type="Proteomes" id="UP000019116">
    <property type="component" value="Chromosome Un"/>
</dbReference>
<dbReference type="InterPro" id="IPR042086">
    <property type="entry name" value="MeTrfase_capping"/>
</dbReference>
<protein>
    <recommendedName>
        <fullName evidence="5">Jasmonate O-methyltransferase</fullName>
    </recommendedName>
</protein>
<evidence type="ECO:0000313" key="3">
    <source>
        <dbReference type="EnsemblPlants" id="TraesCSU02G212600.1"/>
    </source>
</evidence>
<dbReference type="EnsemblPlants" id="TraesCSU02G212600.1">
    <property type="protein sequence ID" value="TraesCSU02G212600.1"/>
    <property type="gene ID" value="TraesCSU02G212600"/>
</dbReference>
<proteinExistence type="predicted"/>
<evidence type="ECO:0000313" key="4">
    <source>
        <dbReference type="Proteomes" id="UP000019116"/>
    </source>
</evidence>
<dbReference type="Gene3D" id="1.10.1200.270">
    <property type="entry name" value="Methyltransferase, alpha-helical capping domain"/>
    <property type="match status" value="1"/>
</dbReference>
<dbReference type="GO" id="GO:0032259">
    <property type="term" value="P:methylation"/>
    <property type="evidence" value="ECO:0000318"/>
    <property type="project" value="GO_Central"/>
</dbReference>
<dbReference type="InterPro" id="IPR029063">
    <property type="entry name" value="SAM-dependent_MTases_sf"/>
</dbReference>
<dbReference type="STRING" id="4565.A0A3B6U423"/>
<reference evidence="3" key="2">
    <citation type="submission" date="2018-10" db="UniProtKB">
        <authorList>
            <consortium name="EnsemblPlants"/>
        </authorList>
    </citation>
    <scope>IDENTIFICATION</scope>
</reference>
<keyword evidence="1" id="KW-0479">Metal-binding</keyword>
<dbReference type="OrthoDB" id="638608at2759"/>
<dbReference type="GO" id="GO:0046872">
    <property type="term" value="F:metal ion binding"/>
    <property type="evidence" value="ECO:0007669"/>
    <property type="project" value="UniProtKB-KW"/>
</dbReference>
<sequence length="268" mass="30435">MEVEQWLHMANGDGENSYASNSRLQEKAMLETRPVLQGAVVELYRSLPARSTMVVADLGCSSGPNTLLLVSLVIGTISDHNREAEQEQPMELQFFLNDLPGNDFNLVFRSLDRLQKLTADRRPQYYVAGMPGSFYTRLFPCRSVHLFHSSYSLMWRSKVPDELSRGAYLNEESIYIGKSTPPAVIKLYQEEYQKDLSLFLTLRFNELVCGGHMVLTFLGRKSKDMLLHGEASSMWDLLAQALLSLVLKVYSILYRPNANLYISPRAIL</sequence>
<dbReference type="AlphaFoldDB" id="A0A3B6U423"/>
<dbReference type="SMR" id="A0A3B6U423"/>